<feature type="domain" description="EamA" evidence="7">
    <location>
        <begin position="156"/>
        <end position="295"/>
    </location>
</feature>
<dbReference type="GO" id="GO:0016020">
    <property type="term" value="C:membrane"/>
    <property type="evidence" value="ECO:0007669"/>
    <property type="project" value="UniProtKB-SubCell"/>
</dbReference>
<evidence type="ECO:0000259" key="7">
    <source>
        <dbReference type="Pfam" id="PF00892"/>
    </source>
</evidence>
<reference evidence="8 9" key="1">
    <citation type="submission" date="2024-02" db="EMBL/GenBank/DDBJ databases">
        <title>A novel Wenzhouxiangellaceae bacterium, isolated from coastal sediments.</title>
        <authorList>
            <person name="Du Z.-J."/>
            <person name="Ye Y.-Q."/>
            <person name="Zhang X.-Y."/>
        </authorList>
    </citation>
    <scope>NUCLEOTIDE SEQUENCE [LARGE SCALE GENOMIC DNA]</scope>
    <source>
        <strain evidence="8 9">CH-27</strain>
    </source>
</reference>
<gene>
    <name evidence="8" type="ORF">V3330_16490</name>
</gene>
<feature type="transmembrane region" description="Helical" evidence="6">
    <location>
        <begin position="155"/>
        <end position="173"/>
    </location>
</feature>
<evidence type="ECO:0000256" key="2">
    <source>
        <dbReference type="ARBA" id="ARBA00007362"/>
    </source>
</evidence>
<dbReference type="InterPro" id="IPR037185">
    <property type="entry name" value="EmrE-like"/>
</dbReference>
<feature type="transmembrane region" description="Helical" evidence="6">
    <location>
        <begin position="69"/>
        <end position="89"/>
    </location>
</feature>
<dbReference type="InterPro" id="IPR000620">
    <property type="entry name" value="EamA_dom"/>
</dbReference>
<feature type="transmembrane region" description="Helical" evidence="6">
    <location>
        <begin position="277"/>
        <end position="297"/>
    </location>
</feature>
<feature type="transmembrane region" description="Helical" evidence="6">
    <location>
        <begin position="39"/>
        <end position="57"/>
    </location>
</feature>
<dbReference type="SUPFAM" id="SSF103481">
    <property type="entry name" value="Multidrug resistance efflux transporter EmrE"/>
    <property type="match status" value="1"/>
</dbReference>
<feature type="transmembrane region" description="Helical" evidence="6">
    <location>
        <begin position="95"/>
        <end position="114"/>
    </location>
</feature>
<protein>
    <submittedName>
        <fullName evidence="8">DMT family transporter</fullName>
    </submittedName>
</protein>
<dbReference type="AlphaFoldDB" id="A0AAW9RNW6"/>
<dbReference type="Proteomes" id="UP001359886">
    <property type="component" value="Unassembled WGS sequence"/>
</dbReference>
<accession>A0AAW9RNW6</accession>
<dbReference type="PANTHER" id="PTHR32322:SF2">
    <property type="entry name" value="EAMA DOMAIN-CONTAINING PROTEIN"/>
    <property type="match status" value="1"/>
</dbReference>
<dbReference type="Pfam" id="PF00892">
    <property type="entry name" value="EamA"/>
    <property type="match status" value="2"/>
</dbReference>
<feature type="transmembrane region" description="Helical" evidence="6">
    <location>
        <begin position="126"/>
        <end position="143"/>
    </location>
</feature>
<evidence type="ECO:0000256" key="5">
    <source>
        <dbReference type="ARBA" id="ARBA00023136"/>
    </source>
</evidence>
<feature type="transmembrane region" description="Helical" evidence="6">
    <location>
        <begin position="222"/>
        <end position="241"/>
    </location>
</feature>
<evidence type="ECO:0000313" key="8">
    <source>
        <dbReference type="EMBL" id="MEJ8569231.1"/>
    </source>
</evidence>
<feature type="transmembrane region" description="Helical" evidence="6">
    <location>
        <begin position="248"/>
        <end position="271"/>
    </location>
</feature>
<evidence type="ECO:0000313" key="9">
    <source>
        <dbReference type="Proteomes" id="UP001359886"/>
    </source>
</evidence>
<name>A0AAW9RNW6_9GAMM</name>
<evidence type="ECO:0000256" key="1">
    <source>
        <dbReference type="ARBA" id="ARBA00004141"/>
    </source>
</evidence>
<evidence type="ECO:0000256" key="6">
    <source>
        <dbReference type="SAM" id="Phobius"/>
    </source>
</evidence>
<keyword evidence="9" id="KW-1185">Reference proteome</keyword>
<sequence>MQSNHHTENSAHAGMLLWAVIVGLSFPVVGLMSPGMPPLLLTSLRFAIAAAALWPFARRAAGGPPGQRARMLYALMGLCQAGFFGSMFWSAHRVSAVSMSTLYATVPLIAYVLGRLFAVETPAARMLRVLSLGAAGAMALAWAQHPGGVNGIPLGWGECVFFAGCVASALHPVLTKWGLRHGVLQGSATVRTFWSLVAGSILIGLAGLLVENPIGLGSLTWLDGGLLIWLGVFSSGVTFWLTQRAAAALTPAAVTAYSYLVPFVSLLILFLQHPRNLGWHWLPGSLLVVTATCLLAGPGAGSKSRTPRHAPCS</sequence>
<dbReference type="RefSeq" id="WP_354696556.1">
    <property type="nucleotide sequence ID" value="NZ_JAZHOG010000012.1"/>
</dbReference>
<evidence type="ECO:0000256" key="3">
    <source>
        <dbReference type="ARBA" id="ARBA00022692"/>
    </source>
</evidence>
<feature type="domain" description="EamA" evidence="7">
    <location>
        <begin position="13"/>
        <end position="139"/>
    </location>
</feature>
<comment type="similarity">
    <text evidence="2">Belongs to the EamA transporter family.</text>
</comment>
<keyword evidence="3 6" id="KW-0812">Transmembrane</keyword>
<organism evidence="8 9">
    <name type="scientific">Elongatibacter sediminis</name>
    <dbReference type="NCBI Taxonomy" id="3119006"/>
    <lineage>
        <taxon>Bacteria</taxon>
        <taxon>Pseudomonadati</taxon>
        <taxon>Pseudomonadota</taxon>
        <taxon>Gammaproteobacteria</taxon>
        <taxon>Chromatiales</taxon>
        <taxon>Wenzhouxiangellaceae</taxon>
        <taxon>Elongatibacter</taxon>
    </lineage>
</organism>
<keyword evidence="4 6" id="KW-1133">Transmembrane helix</keyword>
<feature type="transmembrane region" description="Helical" evidence="6">
    <location>
        <begin position="193"/>
        <end position="210"/>
    </location>
</feature>
<dbReference type="EMBL" id="JAZHOG010000012">
    <property type="protein sequence ID" value="MEJ8569231.1"/>
    <property type="molecule type" value="Genomic_DNA"/>
</dbReference>
<comment type="subcellular location">
    <subcellularLocation>
        <location evidence="1">Membrane</location>
        <topology evidence="1">Multi-pass membrane protein</topology>
    </subcellularLocation>
</comment>
<dbReference type="PANTHER" id="PTHR32322">
    <property type="entry name" value="INNER MEMBRANE TRANSPORTER"/>
    <property type="match status" value="1"/>
</dbReference>
<evidence type="ECO:0000256" key="4">
    <source>
        <dbReference type="ARBA" id="ARBA00022989"/>
    </source>
</evidence>
<dbReference type="InterPro" id="IPR050638">
    <property type="entry name" value="AA-Vitamin_Transporters"/>
</dbReference>
<comment type="caution">
    <text evidence="8">The sequence shown here is derived from an EMBL/GenBank/DDBJ whole genome shotgun (WGS) entry which is preliminary data.</text>
</comment>
<proteinExistence type="inferred from homology"/>
<keyword evidence="5 6" id="KW-0472">Membrane</keyword>
<feature type="transmembrane region" description="Helical" evidence="6">
    <location>
        <begin position="12"/>
        <end position="33"/>
    </location>
</feature>